<feature type="domain" description="EAL" evidence="1">
    <location>
        <begin position="434"/>
        <end position="690"/>
    </location>
</feature>
<gene>
    <name evidence="3" type="primary">cph2_3</name>
    <name evidence="3" type="ORF">CC99x_01165</name>
    <name evidence="4" type="ORF">CC99x_011905</name>
</gene>
<dbReference type="InterPro" id="IPR000160">
    <property type="entry name" value="GGDEF_dom"/>
</dbReference>
<dbReference type="SUPFAM" id="SSF55073">
    <property type="entry name" value="Nucleotide cyclase"/>
    <property type="match status" value="1"/>
</dbReference>
<reference evidence="3" key="1">
    <citation type="submission" date="2015-09" db="EMBL/GenBank/DDBJ databases">
        <title>Draft Genome Sequences of Two Novel Amoeba-resistant Intranuclear Bacteria, Candidatus Berkiella cookevillensis and Candidatus Berkiella aquae.</title>
        <authorList>
            <person name="Mehari Y.T."/>
            <person name="Arivett B.A."/>
            <person name="Farone A.L."/>
            <person name="Gunderson J.H."/>
            <person name="Farone M.B."/>
        </authorList>
    </citation>
    <scope>NUCLEOTIDE SEQUENCE [LARGE SCALE GENOMIC DNA]</scope>
    <source>
        <strain evidence="3">CC99</strain>
    </source>
</reference>
<dbReference type="OrthoDB" id="8553030at2"/>
<evidence type="ECO:0000259" key="2">
    <source>
        <dbReference type="PROSITE" id="PS50887"/>
    </source>
</evidence>
<dbReference type="EMBL" id="LKHV01000005">
    <property type="protein sequence ID" value="KRG18685.1"/>
    <property type="molecule type" value="Genomic_DNA"/>
</dbReference>
<dbReference type="Gene3D" id="3.30.70.270">
    <property type="match status" value="1"/>
</dbReference>
<dbReference type="SUPFAM" id="SSF52172">
    <property type="entry name" value="CheY-like"/>
    <property type="match status" value="1"/>
</dbReference>
<dbReference type="SUPFAM" id="SSF141868">
    <property type="entry name" value="EAL domain-like"/>
    <property type="match status" value="1"/>
</dbReference>
<protein>
    <submittedName>
        <fullName evidence="4">EAL domain-containing protein</fullName>
    </submittedName>
    <submittedName>
        <fullName evidence="3">Phytochrome-like protein cph2</fullName>
    </submittedName>
</protein>
<dbReference type="InterPro" id="IPR035919">
    <property type="entry name" value="EAL_sf"/>
</dbReference>
<dbReference type="AlphaFoldDB" id="A0A0Q9YDV6"/>
<dbReference type="Gene3D" id="3.30.450.20">
    <property type="entry name" value="PAS domain"/>
    <property type="match status" value="1"/>
</dbReference>
<name>A0A0Q9YDV6_9GAMM</name>
<dbReference type="Pfam" id="PF00563">
    <property type="entry name" value="EAL"/>
    <property type="match status" value="1"/>
</dbReference>
<dbReference type="NCBIfam" id="TIGR00254">
    <property type="entry name" value="GGDEF"/>
    <property type="match status" value="1"/>
</dbReference>
<feature type="domain" description="GGDEF" evidence="2">
    <location>
        <begin position="292"/>
        <end position="425"/>
    </location>
</feature>
<proteinExistence type="predicted"/>
<dbReference type="InterPro" id="IPR043128">
    <property type="entry name" value="Rev_trsase/Diguanyl_cyclase"/>
</dbReference>
<reference evidence="4" key="2">
    <citation type="journal article" date="2016" name="Genome Announc.">
        <title>Draft Genome Sequences of Two Novel Amoeba-Resistant Intranuclear Bacteria, 'Candidatus Berkiella cookevillensis' and 'Candidatus Berkiella aquae'.</title>
        <authorList>
            <person name="Mehari Y.T."/>
            <person name="Arivett B.A."/>
            <person name="Farone A.L."/>
            <person name="Gunderson J.H."/>
            <person name="Farone M.B."/>
        </authorList>
    </citation>
    <scope>NUCLEOTIDE SEQUENCE</scope>
    <source>
        <strain evidence="4">CC99</strain>
    </source>
</reference>
<sequence>MIKNTLNVLVACKRADKDPIVEALISHREINQLYVTDKIAESLKICGDHCIDVIIIDFFMQDGSVLDFLQNNRAIVDAHIPILVLSDQNAYALHLCAYRKGAAQVILKDENNRYIKYLYKYIKKLHDNNISHIPIMQPKMNINNALICVNKNLDITFVNAAATGYLSEIQSKMIGKSILRIVNNLDASMRKSLKEGFRLAQDSHQPQPIGTFKLTKIEHDLSYIEIMLYPILNIEQRIEAYIVTLRERTITNQQDIERYQQHEYDHLTGVLNRESFMSRLNHALIYCSRYDQNCAIVHLDIDGFKAMNDALGHRLADQLLKEVSKRIKMLVRNVDILARIGADEFMLLLSHTNQLQDSARVADKLMQALKEPFVIEHNPYFVTMSIGIAMYPQDADTLDGIIQCANSALRLAKEKGRNNYQFYKPEFTRQATSVIELANDMHIAMEKQEFDLYFQPQFCAQDQHLIGFEALLRWQHPTKGNISPALFIPIAEQMGMINEIGDWVIQRTCQTMHKLKLAGYTNFIMAINLSVQQLMREDFVDEIIEILAHHDVPACRIELEITESVFAHDKPMITSKLQALRSVGFHIVMDDFGTGYSCLSYIKDLPLEGIKIDKAFVDELSSDTQSKFKAIISAIITLAQQLNIKTLAEGIESLEQATLLRNLGCDHLQGFLFAKPLSYDETLLFLEEKIEKDNLSATG</sequence>
<dbReference type="InterPro" id="IPR011006">
    <property type="entry name" value="CheY-like_superfamily"/>
</dbReference>
<evidence type="ECO:0000313" key="3">
    <source>
        <dbReference type="EMBL" id="KRG18685.1"/>
    </source>
</evidence>
<dbReference type="Proteomes" id="UP000051494">
    <property type="component" value="Unassembled WGS sequence"/>
</dbReference>
<keyword evidence="5" id="KW-1185">Reference proteome</keyword>
<dbReference type="STRING" id="437022.CC99x_01165"/>
<dbReference type="InterPro" id="IPR029787">
    <property type="entry name" value="Nucleotide_cyclase"/>
</dbReference>
<dbReference type="EMBL" id="LKHV02000001">
    <property type="protein sequence ID" value="MCS5709600.1"/>
    <property type="molecule type" value="Genomic_DNA"/>
</dbReference>
<dbReference type="InterPro" id="IPR052155">
    <property type="entry name" value="Biofilm_reg_signaling"/>
</dbReference>
<accession>A0A0Q9YDV6</accession>
<dbReference type="PANTHER" id="PTHR44757">
    <property type="entry name" value="DIGUANYLATE CYCLASE DGCP"/>
    <property type="match status" value="1"/>
</dbReference>
<dbReference type="Pfam" id="PF00990">
    <property type="entry name" value="GGDEF"/>
    <property type="match status" value="1"/>
</dbReference>
<dbReference type="InterPro" id="IPR001633">
    <property type="entry name" value="EAL_dom"/>
</dbReference>
<dbReference type="SMART" id="SM00052">
    <property type="entry name" value="EAL"/>
    <property type="match status" value="1"/>
</dbReference>
<dbReference type="PANTHER" id="PTHR44757:SF2">
    <property type="entry name" value="BIOFILM ARCHITECTURE MAINTENANCE PROTEIN MBAA"/>
    <property type="match status" value="1"/>
</dbReference>
<dbReference type="CDD" id="cd00156">
    <property type="entry name" value="REC"/>
    <property type="match status" value="1"/>
</dbReference>
<dbReference type="Gene3D" id="3.40.50.2300">
    <property type="match status" value="1"/>
</dbReference>
<reference evidence="4" key="3">
    <citation type="submission" date="2021-06" db="EMBL/GenBank/DDBJ databases">
        <title>Genomic Description and Analysis of Intracellular Bacteria, Candidatus Berkiella cookevillensis and Candidatus Berkiella aquae.</title>
        <authorList>
            <person name="Kidane D.T."/>
            <person name="Mehari Y.T."/>
            <person name="Rice F.C."/>
            <person name="Arivett B.A."/>
            <person name="Farone A.L."/>
            <person name="Berk S.G."/>
            <person name="Farone M.B."/>
        </authorList>
    </citation>
    <scope>NUCLEOTIDE SEQUENCE</scope>
    <source>
        <strain evidence="4">CC99</strain>
    </source>
</reference>
<dbReference type="Gene3D" id="3.20.20.450">
    <property type="entry name" value="EAL domain"/>
    <property type="match status" value="1"/>
</dbReference>
<organism evidence="3">
    <name type="scientific">Candidatus Berkiella cookevillensis</name>
    <dbReference type="NCBI Taxonomy" id="437022"/>
    <lineage>
        <taxon>Bacteria</taxon>
        <taxon>Pseudomonadati</taxon>
        <taxon>Pseudomonadota</taxon>
        <taxon>Gammaproteobacteria</taxon>
        <taxon>Candidatus Berkiellales</taxon>
        <taxon>Candidatus Berkiellaceae</taxon>
        <taxon>Candidatus Berkiella</taxon>
    </lineage>
</organism>
<dbReference type="CDD" id="cd01948">
    <property type="entry name" value="EAL"/>
    <property type="match status" value="1"/>
</dbReference>
<dbReference type="PROSITE" id="PS50883">
    <property type="entry name" value="EAL"/>
    <property type="match status" value="1"/>
</dbReference>
<evidence type="ECO:0000313" key="5">
    <source>
        <dbReference type="Proteomes" id="UP000051494"/>
    </source>
</evidence>
<dbReference type="SMART" id="SM00267">
    <property type="entry name" value="GGDEF"/>
    <property type="match status" value="1"/>
</dbReference>
<dbReference type="PROSITE" id="PS50887">
    <property type="entry name" value="GGDEF"/>
    <property type="match status" value="1"/>
</dbReference>
<evidence type="ECO:0000259" key="1">
    <source>
        <dbReference type="PROSITE" id="PS50883"/>
    </source>
</evidence>
<dbReference type="CDD" id="cd01949">
    <property type="entry name" value="GGDEF"/>
    <property type="match status" value="1"/>
</dbReference>
<dbReference type="RefSeq" id="WP_057624278.1">
    <property type="nucleotide sequence ID" value="NZ_LKHV02000001.1"/>
</dbReference>
<comment type="caution">
    <text evidence="3">The sequence shown here is derived from an EMBL/GenBank/DDBJ whole genome shotgun (WGS) entry which is preliminary data.</text>
</comment>
<evidence type="ECO:0000313" key="4">
    <source>
        <dbReference type="EMBL" id="MCS5709600.1"/>
    </source>
</evidence>